<dbReference type="SUPFAM" id="SSF52833">
    <property type="entry name" value="Thioredoxin-like"/>
    <property type="match status" value="1"/>
</dbReference>
<dbReference type="Pfam" id="PF13409">
    <property type="entry name" value="GST_N_2"/>
    <property type="match status" value="1"/>
</dbReference>
<dbReference type="Pfam" id="PF00043">
    <property type="entry name" value="GST_C"/>
    <property type="match status" value="1"/>
</dbReference>
<sequence>MAPTNIKPITVYGHYLPFPNPPKVFILLKLLGIPYNHVMKVASDDPTLEDGIKHPNFTSINPNGRVPAIADPNNNNFHVWESGAILQYLAEIYDTDHKFSGKTVEERSLINQWIAFQISGQAPMSGQLIWFSVPQGHLLKYGEKTPDHVLLRFRNEVRRIYSVFNAHLEQQKAKGSDWIVGDRMTIADIAWAPWTRTMIYMPTYDPTFYDEFPAVKAWFAKMEEIPAVKETIAELTAPTPKN</sequence>
<gene>
    <name evidence="5" type="primary">URE2</name>
    <name evidence="5" type="ORF">TWF106_009722</name>
    <name evidence="6" type="ORF">TWF679_008997</name>
    <name evidence="4" type="ORF">TWF788_008037</name>
</gene>
<evidence type="ECO:0000313" key="4">
    <source>
        <dbReference type="EMBL" id="KAF3176156.1"/>
    </source>
</evidence>
<dbReference type="Proteomes" id="UP000479691">
    <property type="component" value="Unassembled WGS sequence"/>
</dbReference>
<reference evidence="7 8" key="1">
    <citation type="submission" date="2019-06" db="EMBL/GenBank/DDBJ databases">
        <authorList>
            <person name="Palmer J.M."/>
        </authorList>
    </citation>
    <scope>NUCLEOTIDE SEQUENCE [LARGE SCALE GENOMIC DNA]</scope>
    <source>
        <strain evidence="5 7">TWF106</strain>
        <strain evidence="6">TWF679</strain>
        <strain evidence="4 8">TWF788</strain>
    </source>
</reference>
<dbReference type="PANTHER" id="PTHR44051:SF3">
    <property type="entry name" value="TRANSCRIPTIONAL REGULATOR URE2"/>
    <property type="match status" value="1"/>
</dbReference>
<comment type="similarity">
    <text evidence="1">Belongs to the GST superfamily.</text>
</comment>
<dbReference type="InterPro" id="IPR036249">
    <property type="entry name" value="Thioredoxin-like_sf"/>
</dbReference>
<protein>
    <submittedName>
        <fullName evidence="6">Glutathione S- transferase, nitrogen catabolite repression regulator</fullName>
    </submittedName>
    <submittedName>
        <fullName evidence="5">Glutathione S-transferase, nitrogen catabolite repression regulator</fullName>
    </submittedName>
</protein>
<evidence type="ECO:0000256" key="1">
    <source>
        <dbReference type="ARBA" id="ARBA00007409"/>
    </source>
</evidence>
<dbReference type="PROSITE" id="PS50405">
    <property type="entry name" value="GST_CTER"/>
    <property type="match status" value="1"/>
</dbReference>
<evidence type="ECO:0000313" key="7">
    <source>
        <dbReference type="Proteomes" id="UP000472727"/>
    </source>
</evidence>
<evidence type="ECO:0000259" key="3">
    <source>
        <dbReference type="PROSITE" id="PS50405"/>
    </source>
</evidence>
<evidence type="ECO:0000259" key="2">
    <source>
        <dbReference type="PROSITE" id="PS50404"/>
    </source>
</evidence>
<dbReference type="PROSITE" id="PS50404">
    <property type="entry name" value="GST_NTER"/>
    <property type="match status" value="1"/>
</dbReference>
<dbReference type="SFLD" id="SFLDG00358">
    <property type="entry name" value="Main_(cytGST)"/>
    <property type="match status" value="1"/>
</dbReference>
<comment type="caution">
    <text evidence="5">The sequence shown here is derived from an EMBL/GenBank/DDBJ whole genome shotgun (WGS) entry which is preliminary data.</text>
</comment>
<dbReference type="EMBL" id="JAABOE010000049">
    <property type="protein sequence ID" value="KAF3176156.1"/>
    <property type="molecule type" value="Genomic_DNA"/>
</dbReference>
<dbReference type="SUPFAM" id="SSF47616">
    <property type="entry name" value="GST C-terminal domain-like"/>
    <property type="match status" value="1"/>
</dbReference>
<dbReference type="Proteomes" id="UP000472727">
    <property type="component" value="Unassembled WGS sequence"/>
</dbReference>
<dbReference type="EMBL" id="WIWS01000068">
    <property type="protein sequence ID" value="KAF3212608.1"/>
    <property type="molecule type" value="Genomic_DNA"/>
</dbReference>
<dbReference type="Gene3D" id="3.40.30.10">
    <property type="entry name" value="Glutaredoxin"/>
    <property type="match status" value="1"/>
</dbReference>
<keyword evidence="5" id="KW-0808">Transferase</keyword>
<dbReference type="InterPro" id="IPR036282">
    <property type="entry name" value="Glutathione-S-Trfase_C_sf"/>
</dbReference>
<evidence type="ECO:0000313" key="8">
    <source>
        <dbReference type="Proteomes" id="UP000479691"/>
    </source>
</evidence>
<organism evidence="5 7">
    <name type="scientific">Orbilia oligospora</name>
    <name type="common">Nematode-trapping fungus</name>
    <name type="synonym">Arthrobotrys oligospora</name>
    <dbReference type="NCBI Taxonomy" id="2813651"/>
    <lineage>
        <taxon>Eukaryota</taxon>
        <taxon>Fungi</taxon>
        <taxon>Dikarya</taxon>
        <taxon>Ascomycota</taxon>
        <taxon>Pezizomycotina</taxon>
        <taxon>Orbiliomycetes</taxon>
        <taxon>Orbiliales</taxon>
        <taxon>Orbiliaceae</taxon>
        <taxon>Orbilia</taxon>
    </lineage>
</organism>
<dbReference type="PANTHER" id="PTHR44051">
    <property type="entry name" value="GLUTATHIONE S-TRANSFERASE-RELATED"/>
    <property type="match status" value="1"/>
</dbReference>
<dbReference type="OrthoDB" id="422574at2759"/>
<feature type="domain" description="GST C-terminal" evidence="3">
    <location>
        <begin position="103"/>
        <end position="242"/>
    </location>
</feature>
<feature type="domain" description="GST N-terminal" evidence="2">
    <location>
        <begin position="8"/>
        <end position="97"/>
    </location>
</feature>
<evidence type="ECO:0000313" key="6">
    <source>
        <dbReference type="EMBL" id="KAF3220808.1"/>
    </source>
</evidence>
<dbReference type="CDD" id="cd03048">
    <property type="entry name" value="GST_N_Ure2p_like"/>
    <property type="match status" value="1"/>
</dbReference>
<proteinExistence type="inferred from homology"/>
<dbReference type="SFLD" id="SFLDS00019">
    <property type="entry name" value="Glutathione_Transferase_(cytos"/>
    <property type="match status" value="1"/>
</dbReference>
<dbReference type="InterPro" id="IPR040079">
    <property type="entry name" value="Glutathione_S-Trfase"/>
</dbReference>
<dbReference type="Gene3D" id="1.20.1050.10">
    <property type="match status" value="1"/>
</dbReference>
<evidence type="ECO:0000313" key="5">
    <source>
        <dbReference type="EMBL" id="KAF3212608.1"/>
    </source>
</evidence>
<accession>A0A6G1MNW9</accession>
<dbReference type="InterPro" id="IPR010987">
    <property type="entry name" value="Glutathione-S-Trfase_C-like"/>
</dbReference>
<dbReference type="InterPro" id="IPR004046">
    <property type="entry name" value="GST_C"/>
</dbReference>
<dbReference type="GO" id="GO:0016740">
    <property type="term" value="F:transferase activity"/>
    <property type="evidence" value="ECO:0007669"/>
    <property type="project" value="UniProtKB-KW"/>
</dbReference>
<dbReference type="InterPro" id="IPR004045">
    <property type="entry name" value="Glutathione_S-Trfase_N"/>
</dbReference>
<dbReference type="Proteomes" id="UP000614610">
    <property type="component" value="Unassembled WGS sequence"/>
</dbReference>
<dbReference type="AlphaFoldDB" id="A0A6G1MNW9"/>
<dbReference type="EMBL" id="WIWT01000006">
    <property type="protein sequence ID" value="KAF3220808.1"/>
    <property type="molecule type" value="Genomic_DNA"/>
</dbReference>
<name>A0A6G1MNW9_ORBOL</name>